<keyword evidence="5" id="KW-1185">Reference proteome</keyword>
<evidence type="ECO:0000313" key="3">
    <source>
        <dbReference type="EMBL" id="GER00211.1"/>
    </source>
</evidence>
<feature type="domain" description="Carrier" evidence="1">
    <location>
        <begin position="1"/>
        <end position="81"/>
    </location>
</feature>
<reference evidence="4 5" key="1">
    <citation type="submission" date="2019-09" db="EMBL/GenBank/DDBJ databases">
        <title>NBRP : Genome information of microbial organism related human and environment.</title>
        <authorList>
            <person name="Hattori M."/>
            <person name="Oshima K."/>
            <person name="Inaba H."/>
            <person name="Suda W."/>
            <person name="Sakamoto M."/>
            <person name="Iino T."/>
            <person name="Kitahara M."/>
            <person name="Oshida Y."/>
            <person name="Iida T."/>
            <person name="Kudo T."/>
            <person name="Itoh T."/>
            <person name="Ohkuma M."/>
        </authorList>
    </citation>
    <scope>NUCLEOTIDE SEQUENCE [LARGE SCALE GENOMIC DNA]</scope>
    <source>
        <strain evidence="2 4">Hi-2</strain>
        <strain evidence="3 5">Mie-1</strain>
    </source>
</reference>
<dbReference type="Proteomes" id="UP000322084">
    <property type="component" value="Unassembled WGS sequence"/>
</dbReference>
<accession>A0A5A7MLC6</accession>
<comment type="caution">
    <text evidence="2">The sequence shown here is derived from an EMBL/GenBank/DDBJ whole genome shotgun (WGS) entry which is preliminary data.</text>
</comment>
<proteinExistence type="predicted"/>
<evidence type="ECO:0000313" key="5">
    <source>
        <dbReference type="Proteomes" id="UP000325187"/>
    </source>
</evidence>
<dbReference type="Pfam" id="PF00550">
    <property type="entry name" value="PP-binding"/>
    <property type="match status" value="1"/>
</dbReference>
<evidence type="ECO:0000259" key="1">
    <source>
        <dbReference type="PROSITE" id="PS50075"/>
    </source>
</evidence>
<protein>
    <recommendedName>
        <fullName evidence="1">Carrier domain-containing protein</fullName>
    </recommendedName>
</protein>
<organism evidence="2 4">
    <name type="scientific">Iodidimonas gelatinilytica</name>
    <dbReference type="NCBI Taxonomy" id="1236966"/>
    <lineage>
        <taxon>Bacteria</taxon>
        <taxon>Pseudomonadati</taxon>
        <taxon>Pseudomonadota</taxon>
        <taxon>Alphaproteobacteria</taxon>
        <taxon>Iodidimonadales</taxon>
        <taxon>Iodidimonadaceae</taxon>
        <taxon>Iodidimonas</taxon>
    </lineage>
</organism>
<dbReference type="RefSeq" id="WP_149999186.1">
    <property type="nucleotide sequence ID" value="NZ_BKCL01000001.1"/>
</dbReference>
<dbReference type="Proteomes" id="UP000325187">
    <property type="component" value="Unassembled WGS sequence"/>
</dbReference>
<dbReference type="InterPro" id="IPR036736">
    <property type="entry name" value="ACP-like_sf"/>
</dbReference>
<dbReference type="PROSITE" id="PS50075">
    <property type="entry name" value="CARRIER"/>
    <property type="match status" value="1"/>
</dbReference>
<dbReference type="EMBL" id="BKCL01000001">
    <property type="protein sequence ID" value="GEQ96464.1"/>
    <property type="molecule type" value="Genomic_DNA"/>
</dbReference>
<name>A0A5A7MLC6_9PROT</name>
<dbReference type="Gene3D" id="1.10.1200.10">
    <property type="entry name" value="ACP-like"/>
    <property type="match status" value="1"/>
</dbReference>
<dbReference type="InterPro" id="IPR009081">
    <property type="entry name" value="PP-bd_ACP"/>
</dbReference>
<evidence type="ECO:0000313" key="2">
    <source>
        <dbReference type="EMBL" id="GEQ96464.1"/>
    </source>
</evidence>
<sequence>MSAFDKVRDVLTQALGLGPRGEKLQPSTPLMGGIPEFDSMAVVTVVSELEDRFDILFEDDEINGEVFETVGSLSNFVETKLAAC</sequence>
<dbReference type="AlphaFoldDB" id="A0A5A7MLC6"/>
<evidence type="ECO:0000313" key="4">
    <source>
        <dbReference type="Proteomes" id="UP000322084"/>
    </source>
</evidence>
<dbReference type="EMBL" id="BKCM01000003">
    <property type="protein sequence ID" value="GER00211.1"/>
    <property type="molecule type" value="Genomic_DNA"/>
</dbReference>
<accession>A0A5A7MW01</accession>
<dbReference type="SUPFAM" id="SSF47336">
    <property type="entry name" value="ACP-like"/>
    <property type="match status" value="1"/>
</dbReference>
<gene>
    <name evidence="2" type="ORF">JCM17844_01010</name>
    <name evidence="3" type="ORF">JCM17845_08340</name>
</gene>